<evidence type="ECO:0000313" key="2">
    <source>
        <dbReference type="Proteomes" id="UP000601108"/>
    </source>
</evidence>
<dbReference type="InterPro" id="IPR011990">
    <property type="entry name" value="TPR-like_helical_dom_sf"/>
</dbReference>
<dbReference type="EMBL" id="BMWS01000018">
    <property type="protein sequence ID" value="GGX24320.1"/>
    <property type="molecule type" value="Genomic_DNA"/>
</dbReference>
<sequence length="484" mass="54527">MKNYIIASILVLISIVSCTKDFEEININPNQPEEVNSDLLLSTVISTVANRAVQSGWDRGNIVGQLTAKINFTGFDRYQWDAESDLWEEYYGILPEIDIILKKSTEGETKNTTYEGIALVLRSYVFSILTDNWGNIPFTEALQGLEGNFTPKYDNQEVIYKAILKDLKKASELLVIGETIRIAGTLNGGDVLYEGDTEKWLKFTNSLRLRYLLRVSNKMDVSSEMKEILDSGMFITTNSDNAVVTYPATTQTDSWPISTGRVGSFDEHRLSQTSETILKRFNDNRLFSWFQPTDNSEDDPNLYVGLTNGLSEDNASTFNGGAKNVSRLRESFFYKSPNSVKAAILQAAEVQFILAEAVQQGWIAGDAKTFYEEGVRLSFAYWKTSQDVNAYLQQPGVLYDGELETIITQKWLASFLVGFEGWYDFRRTGFPSIIVPGPDNVNSNQVPVRFLYPDSEQTLNSQSYEQAVLEIGGNTINAKGWWEN</sequence>
<keyword evidence="2" id="KW-1185">Reference proteome</keyword>
<evidence type="ECO:0000313" key="1">
    <source>
        <dbReference type="EMBL" id="GGX24320.1"/>
    </source>
</evidence>
<gene>
    <name evidence="1" type="ORF">GCM10007384_26890</name>
</gene>
<dbReference type="SUPFAM" id="SSF48452">
    <property type="entry name" value="TPR-like"/>
    <property type="match status" value="1"/>
</dbReference>
<organism evidence="1 2">
    <name type="scientific">Aquimarina muelleri</name>
    <dbReference type="NCBI Taxonomy" id="279356"/>
    <lineage>
        <taxon>Bacteria</taxon>
        <taxon>Pseudomonadati</taxon>
        <taxon>Bacteroidota</taxon>
        <taxon>Flavobacteriia</taxon>
        <taxon>Flavobacteriales</taxon>
        <taxon>Flavobacteriaceae</taxon>
        <taxon>Aquimarina</taxon>
    </lineage>
</organism>
<accession>A0A918JZ50</accession>
<dbReference type="RefSeq" id="WP_027412276.1">
    <property type="nucleotide sequence ID" value="NZ_BMWS01000018.1"/>
</dbReference>
<reference evidence="1 2" key="1">
    <citation type="journal article" date="2014" name="Int. J. Syst. Evol. Microbiol.">
        <title>Complete genome sequence of Corynebacterium casei LMG S-19264T (=DSM 44701T), isolated from a smear-ripened cheese.</title>
        <authorList>
            <consortium name="US DOE Joint Genome Institute (JGI-PGF)"/>
            <person name="Walter F."/>
            <person name="Albersmeier A."/>
            <person name="Kalinowski J."/>
            <person name="Ruckert C."/>
        </authorList>
    </citation>
    <scope>NUCLEOTIDE SEQUENCE [LARGE SCALE GENOMIC DNA]</scope>
    <source>
        <strain evidence="1 2">KCTC 12285</strain>
    </source>
</reference>
<dbReference type="PROSITE" id="PS51257">
    <property type="entry name" value="PROKAR_LIPOPROTEIN"/>
    <property type="match status" value="1"/>
</dbReference>
<name>A0A918JZ50_9FLAO</name>
<dbReference type="Pfam" id="PF12771">
    <property type="entry name" value="SusD-like_2"/>
    <property type="match status" value="1"/>
</dbReference>
<protein>
    <recommendedName>
        <fullName evidence="3">Starch-binding associating with outer membrane</fullName>
    </recommendedName>
</protein>
<proteinExistence type="predicted"/>
<dbReference type="InterPro" id="IPR041662">
    <property type="entry name" value="SusD-like_2"/>
</dbReference>
<dbReference type="Proteomes" id="UP000601108">
    <property type="component" value="Unassembled WGS sequence"/>
</dbReference>
<dbReference type="AlphaFoldDB" id="A0A918JZ50"/>
<comment type="caution">
    <text evidence="1">The sequence shown here is derived from an EMBL/GenBank/DDBJ whole genome shotgun (WGS) entry which is preliminary data.</text>
</comment>
<evidence type="ECO:0008006" key="3">
    <source>
        <dbReference type="Google" id="ProtNLM"/>
    </source>
</evidence>
<dbReference type="Gene3D" id="1.25.40.390">
    <property type="match status" value="1"/>
</dbReference>